<dbReference type="AlphaFoldDB" id="A0A8S3IKS5"/>
<keyword evidence="1" id="KW-1133">Transmembrane helix</keyword>
<dbReference type="Proteomes" id="UP000676336">
    <property type="component" value="Unassembled WGS sequence"/>
</dbReference>
<proteinExistence type="predicted"/>
<protein>
    <submittedName>
        <fullName evidence="2">Uncharacterized protein</fullName>
    </submittedName>
</protein>
<evidence type="ECO:0000256" key="1">
    <source>
        <dbReference type="SAM" id="Phobius"/>
    </source>
</evidence>
<name>A0A8S3IKS5_9BILA</name>
<feature type="transmembrane region" description="Helical" evidence="1">
    <location>
        <begin position="119"/>
        <end position="137"/>
    </location>
</feature>
<gene>
    <name evidence="2" type="ORF">SMN809_LOCUS75946</name>
</gene>
<dbReference type="EMBL" id="CAJOBI010333707">
    <property type="protein sequence ID" value="CAF5202552.1"/>
    <property type="molecule type" value="Genomic_DNA"/>
</dbReference>
<sequence length="139" mass="16203">IQDQVRYKIQSSKLKWSELIIGEVNGPCMSGQYYVTPLVKTNLILVVIENYYAEQSKLFYNFNCKIQRSIVDAGAFRIINGTCAHKIEKMSSLYEENKCPPLRDIQIECKYNGTNIQQLSLVLGFYVIVFYRFLVWLNK</sequence>
<keyword evidence="1" id="KW-0472">Membrane</keyword>
<keyword evidence="1" id="KW-0812">Transmembrane</keyword>
<reference evidence="2" key="1">
    <citation type="submission" date="2021-02" db="EMBL/GenBank/DDBJ databases">
        <authorList>
            <person name="Nowell W R."/>
        </authorList>
    </citation>
    <scope>NUCLEOTIDE SEQUENCE</scope>
</reference>
<feature type="non-terminal residue" evidence="2">
    <location>
        <position position="1"/>
    </location>
</feature>
<accession>A0A8S3IKS5</accession>
<comment type="caution">
    <text evidence="2">The sequence shown here is derived from an EMBL/GenBank/DDBJ whole genome shotgun (WGS) entry which is preliminary data.</text>
</comment>
<evidence type="ECO:0000313" key="2">
    <source>
        <dbReference type="EMBL" id="CAF5202552.1"/>
    </source>
</evidence>
<organism evidence="2 3">
    <name type="scientific">Rotaria magnacalcarata</name>
    <dbReference type="NCBI Taxonomy" id="392030"/>
    <lineage>
        <taxon>Eukaryota</taxon>
        <taxon>Metazoa</taxon>
        <taxon>Spiralia</taxon>
        <taxon>Gnathifera</taxon>
        <taxon>Rotifera</taxon>
        <taxon>Eurotatoria</taxon>
        <taxon>Bdelloidea</taxon>
        <taxon>Philodinida</taxon>
        <taxon>Philodinidae</taxon>
        <taxon>Rotaria</taxon>
    </lineage>
</organism>
<evidence type="ECO:0000313" key="3">
    <source>
        <dbReference type="Proteomes" id="UP000676336"/>
    </source>
</evidence>